<dbReference type="Gene3D" id="3.30.2320.30">
    <property type="entry name" value="ATP synthase, E subunit, C-terminal"/>
    <property type="match status" value="1"/>
</dbReference>
<proteinExistence type="inferred from homology"/>
<accession>A0A399FCZ0</accession>
<dbReference type="Pfam" id="PF01991">
    <property type="entry name" value="vATP-synt_E"/>
    <property type="match status" value="1"/>
</dbReference>
<dbReference type="Proteomes" id="UP000266178">
    <property type="component" value="Unassembled WGS sequence"/>
</dbReference>
<protein>
    <submittedName>
        <fullName evidence="5">V-type ATP synthase subunit E</fullName>
    </submittedName>
</protein>
<evidence type="ECO:0000256" key="2">
    <source>
        <dbReference type="ARBA" id="ARBA00022448"/>
    </source>
</evidence>
<dbReference type="OrthoDB" id="26328at2"/>
<keyword evidence="4" id="KW-0175">Coiled coil</keyword>
<dbReference type="InterPro" id="IPR002842">
    <property type="entry name" value="ATPase_V1_Esu"/>
</dbReference>
<dbReference type="SUPFAM" id="SSF160527">
    <property type="entry name" value="V-type ATPase subunit E-like"/>
    <property type="match status" value="1"/>
</dbReference>
<gene>
    <name evidence="5" type="primary">atpE</name>
    <name evidence="5" type="ORF">Mgrana_00429</name>
</gene>
<reference evidence="5 6" key="1">
    <citation type="submission" date="2018-08" db="EMBL/GenBank/DDBJ databases">
        <title>Meiothermus granaticius genome AF-68 sequencing project.</title>
        <authorList>
            <person name="Da Costa M.S."/>
            <person name="Albuquerque L."/>
            <person name="Raposo P."/>
            <person name="Froufe H.J.C."/>
            <person name="Barroso C.S."/>
            <person name="Egas C."/>
        </authorList>
    </citation>
    <scope>NUCLEOTIDE SEQUENCE [LARGE SCALE GENOMIC DNA]</scope>
    <source>
        <strain evidence="5 6">AF-68</strain>
    </source>
</reference>
<evidence type="ECO:0000256" key="3">
    <source>
        <dbReference type="ARBA" id="ARBA00023065"/>
    </source>
</evidence>
<dbReference type="RefSeq" id="WP_119355958.1">
    <property type="nucleotide sequence ID" value="NZ_BJXM01000009.1"/>
</dbReference>
<keyword evidence="3" id="KW-0406">Ion transport</keyword>
<feature type="coiled-coil region" evidence="4">
    <location>
        <begin position="24"/>
        <end position="51"/>
    </location>
</feature>
<dbReference type="GO" id="GO:0046961">
    <property type="term" value="F:proton-transporting ATPase activity, rotational mechanism"/>
    <property type="evidence" value="ECO:0007669"/>
    <property type="project" value="InterPro"/>
</dbReference>
<dbReference type="InterPro" id="IPR038495">
    <property type="entry name" value="ATPase_E_C"/>
</dbReference>
<evidence type="ECO:0000313" key="5">
    <source>
        <dbReference type="EMBL" id="RIH93605.1"/>
    </source>
</evidence>
<keyword evidence="2" id="KW-0813">Transport</keyword>
<dbReference type="GO" id="GO:0033178">
    <property type="term" value="C:proton-transporting two-sector ATPase complex, catalytic domain"/>
    <property type="evidence" value="ECO:0007669"/>
    <property type="project" value="InterPro"/>
</dbReference>
<evidence type="ECO:0000313" key="6">
    <source>
        <dbReference type="Proteomes" id="UP000266178"/>
    </source>
</evidence>
<comment type="caution">
    <text evidence="5">The sequence shown here is derived from an EMBL/GenBank/DDBJ whole genome shotgun (WGS) entry which is preliminary data.</text>
</comment>
<dbReference type="Gene3D" id="1.20.5.620">
    <property type="entry name" value="F1F0 ATP synthase subunit B, membrane domain"/>
    <property type="match status" value="1"/>
</dbReference>
<dbReference type="EMBL" id="QWLB01000004">
    <property type="protein sequence ID" value="RIH93605.1"/>
    <property type="molecule type" value="Genomic_DNA"/>
</dbReference>
<organism evidence="5 6">
    <name type="scientific">Meiothermus granaticius NBRC 107808</name>
    <dbReference type="NCBI Taxonomy" id="1227551"/>
    <lineage>
        <taxon>Bacteria</taxon>
        <taxon>Thermotogati</taxon>
        <taxon>Deinococcota</taxon>
        <taxon>Deinococci</taxon>
        <taxon>Thermales</taxon>
        <taxon>Thermaceae</taxon>
        <taxon>Meiothermus</taxon>
    </lineage>
</organism>
<keyword evidence="6" id="KW-1185">Reference proteome</keyword>
<evidence type="ECO:0000256" key="1">
    <source>
        <dbReference type="ARBA" id="ARBA00005901"/>
    </source>
</evidence>
<name>A0A399FCZ0_9DEIN</name>
<evidence type="ECO:0000256" key="4">
    <source>
        <dbReference type="SAM" id="Coils"/>
    </source>
</evidence>
<dbReference type="AlphaFoldDB" id="A0A399FCZ0"/>
<comment type="similarity">
    <text evidence="1">Belongs to the V-ATPase E subunit family.</text>
</comment>
<sequence length="188" mass="20117">MSKLEDLLQQEVSSEIAALKADAEARAKAILDQATARAEALKAARQKALEAEYAAAVRRAESAGELVLNQARISARGQAVDQVKAEVLKALQNLALQPTFGDTLRKLADEALQSIGKAEAVVVNPAHAALIEPWAKEKGLNLQTDPKLNYGVKLVAEGGRSQVQNTLTDRLERAWDSLSAKAANAIWG</sequence>